<dbReference type="Proteomes" id="UP000233551">
    <property type="component" value="Unassembled WGS sequence"/>
</dbReference>
<sequence length="304" mass="34977">MRANHRHPIAPSGGRQHPLRASTTLPRVVIGGGFKSEKGERTKRSERLFSVRLGLKSLTDRLYLKQRLYKLRLSLGTSVGDPVDLFNQIAMDLANVDVKMEDEDQALLLLYSLSKSHESFDDTILYGRTSTTLEDVNALLNSKELRWKRTCWICDEEGHLKRDYQRQKSQGIDEYMDDEAKENEAFPRLQRIGRQEFERLTPKEKYLGDLGLDKMDGCRSGSRGQVEKPMKKVEFMVEDPETLETQPMMVEDVQMGRSKRRQHSLWNSSRTGDMQMEHFKPRDCFELTGLVVSGNAEVGDTTCR</sequence>
<organism evidence="2 3">
    <name type="scientific">Punica granatum</name>
    <name type="common">Pomegranate</name>
    <dbReference type="NCBI Taxonomy" id="22663"/>
    <lineage>
        <taxon>Eukaryota</taxon>
        <taxon>Viridiplantae</taxon>
        <taxon>Streptophyta</taxon>
        <taxon>Embryophyta</taxon>
        <taxon>Tracheophyta</taxon>
        <taxon>Spermatophyta</taxon>
        <taxon>Magnoliopsida</taxon>
        <taxon>eudicotyledons</taxon>
        <taxon>Gunneridae</taxon>
        <taxon>Pentapetalae</taxon>
        <taxon>rosids</taxon>
        <taxon>malvids</taxon>
        <taxon>Myrtales</taxon>
        <taxon>Lythraceae</taxon>
        <taxon>Punica</taxon>
    </lineage>
</organism>
<evidence type="ECO:0000256" key="1">
    <source>
        <dbReference type="SAM" id="MobiDB-lite"/>
    </source>
</evidence>
<dbReference type="EMBL" id="PGOL01006947">
    <property type="protein sequence ID" value="PKI33160.1"/>
    <property type="molecule type" value="Genomic_DNA"/>
</dbReference>
<evidence type="ECO:0000313" key="3">
    <source>
        <dbReference type="Proteomes" id="UP000233551"/>
    </source>
</evidence>
<dbReference type="Pfam" id="PF14223">
    <property type="entry name" value="Retrotran_gag_2"/>
    <property type="match status" value="1"/>
</dbReference>
<gene>
    <name evidence="2" type="ORF">CRG98_046448</name>
</gene>
<feature type="region of interest" description="Disordered" evidence="1">
    <location>
        <begin position="1"/>
        <end position="22"/>
    </location>
</feature>
<protein>
    <submittedName>
        <fullName evidence="2">Uncharacterized protein</fullName>
    </submittedName>
</protein>
<evidence type="ECO:0000313" key="2">
    <source>
        <dbReference type="EMBL" id="PKI33160.1"/>
    </source>
</evidence>
<dbReference type="AlphaFoldDB" id="A0A2I0HNW7"/>
<proteinExistence type="predicted"/>
<comment type="caution">
    <text evidence="2">The sequence shown here is derived from an EMBL/GenBank/DDBJ whole genome shotgun (WGS) entry which is preliminary data.</text>
</comment>
<keyword evidence="3" id="KW-1185">Reference proteome</keyword>
<reference evidence="2 3" key="1">
    <citation type="submission" date="2017-11" db="EMBL/GenBank/DDBJ databases">
        <title>De-novo sequencing of pomegranate (Punica granatum L.) genome.</title>
        <authorList>
            <person name="Akparov Z."/>
            <person name="Amiraslanov A."/>
            <person name="Hajiyeva S."/>
            <person name="Abbasov M."/>
            <person name="Kaur K."/>
            <person name="Hamwieh A."/>
            <person name="Solovyev V."/>
            <person name="Salamov A."/>
            <person name="Braich B."/>
            <person name="Kosarev P."/>
            <person name="Mahmoud A."/>
            <person name="Hajiyev E."/>
            <person name="Babayeva S."/>
            <person name="Izzatullayeva V."/>
            <person name="Mammadov A."/>
            <person name="Mammadov A."/>
            <person name="Sharifova S."/>
            <person name="Ojaghi J."/>
            <person name="Eynullazada K."/>
            <person name="Bayramov B."/>
            <person name="Abdulazimova A."/>
            <person name="Shahmuradov I."/>
        </authorList>
    </citation>
    <scope>NUCLEOTIDE SEQUENCE [LARGE SCALE GENOMIC DNA]</scope>
    <source>
        <strain evidence="3">cv. AG2017</strain>
        <tissue evidence="2">Leaf</tissue>
    </source>
</reference>
<name>A0A2I0HNW7_PUNGR</name>
<dbReference type="STRING" id="22663.A0A2I0HNW7"/>
<accession>A0A2I0HNW7</accession>